<reference evidence="2" key="2">
    <citation type="submission" date="2021-04" db="EMBL/GenBank/DDBJ databases">
        <authorList>
            <person name="Wen M.-L."/>
            <person name="Han X.-L."/>
            <person name="Xiong J."/>
        </authorList>
    </citation>
    <scope>NUCLEOTIDE SEQUENCE</scope>
    <source>
        <strain evidence="2">AGR0001</strain>
    </source>
</reference>
<proteinExistence type="predicted"/>
<gene>
    <name evidence="2" type="ORF">SU9_024985</name>
    <name evidence="1" type="ORF">SU9_06575</name>
</gene>
<evidence type="ECO:0000313" key="2">
    <source>
        <dbReference type="EMBL" id="QTZ94301.1"/>
    </source>
</evidence>
<name>J1SAN1_9ACTN</name>
<evidence type="ECO:0000313" key="1">
    <source>
        <dbReference type="EMBL" id="EJJ07952.1"/>
    </source>
</evidence>
<accession>J1SAN1</accession>
<dbReference type="AlphaFoldDB" id="J1SAN1"/>
<dbReference type="EMBL" id="AJGV01000050">
    <property type="protein sequence ID" value="EJJ07952.1"/>
    <property type="molecule type" value="Genomic_DNA"/>
</dbReference>
<dbReference type="HOGENOM" id="CLU_208638_0_0_11"/>
<dbReference type="PATRIC" id="fig|1160718.3.peg.1342"/>
<dbReference type="RefSeq" id="WP_006602890.1">
    <property type="nucleotide sequence ID" value="NZ_CP072931.1"/>
</dbReference>
<reference evidence="1" key="1">
    <citation type="journal article" date="2012" name="J. Bacteriol.">
        <title>Genome Sequence of Streptomyces auratus Strain AGR0001, a Phoslactomycin-Producing Actinomycete.</title>
        <authorList>
            <person name="Han X."/>
            <person name="Li M."/>
            <person name="Ding Z."/>
            <person name="Zhao J."/>
            <person name="Ji K."/>
            <person name="Wen M."/>
            <person name="Lu T."/>
        </authorList>
    </citation>
    <scope>NUCLEOTIDE SEQUENCE [LARGE SCALE GENOMIC DNA]</scope>
    <source>
        <strain evidence="1">AGR0001</strain>
    </source>
</reference>
<organism evidence="1">
    <name type="scientific">Streptomyces auratus AGR0001</name>
    <dbReference type="NCBI Taxonomy" id="1160718"/>
    <lineage>
        <taxon>Bacteria</taxon>
        <taxon>Bacillati</taxon>
        <taxon>Actinomycetota</taxon>
        <taxon>Actinomycetes</taxon>
        <taxon>Kitasatosporales</taxon>
        <taxon>Streptomycetaceae</taxon>
        <taxon>Streptomyces</taxon>
    </lineage>
</organism>
<dbReference type="EMBL" id="CP072931">
    <property type="protein sequence ID" value="QTZ94301.1"/>
    <property type="molecule type" value="Genomic_DNA"/>
</dbReference>
<protein>
    <submittedName>
        <fullName evidence="1">Uncharacterized protein</fullName>
    </submittedName>
</protein>
<dbReference type="STRING" id="1160718.SU9_06575"/>
<dbReference type="Proteomes" id="UP000009036">
    <property type="component" value="Chromosome"/>
</dbReference>
<dbReference type="KEGG" id="sauh:SU9_024985"/>
<sequence length="55" mass="6000">MFRNIANPRRTTLAHLDDAEELGTEAAEHSVDLPAQTANPRRTVLMVAPTQDVSA</sequence>
<keyword evidence="3" id="KW-1185">Reference proteome</keyword>
<evidence type="ECO:0000313" key="3">
    <source>
        <dbReference type="Proteomes" id="UP000009036"/>
    </source>
</evidence>
<dbReference type="eggNOG" id="ENOG502ZMXD">
    <property type="taxonomic scope" value="Bacteria"/>
</dbReference>